<dbReference type="PRINTS" id="PR00990">
    <property type="entry name" value="RIBOKINASE"/>
</dbReference>
<evidence type="ECO:0000256" key="1">
    <source>
        <dbReference type="ARBA" id="ARBA00010688"/>
    </source>
</evidence>
<dbReference type="SUPFAM" id="SSF53613">
    <property type="entry name" value="Ribokinase-like"/>
    <property type="match status" value="1"/>
</dbReference>
<dbReference type="PANTHER" id="PTHR43320">
    <property type="entry name" value="SUGAR KINASE"/>
    <property type="match status" value="1"/>
</dbReference>
<keyword evidence="3 4" id="KW-0418">Kinase</keyword>
<keyword evidence="2 4" id="KW-0808">Transferase</keyword>
<feature type="domain" description="Carbohydrate kinase PfkB" evidence="5">
    <location>
        <begin position="53"/>
        <end position="318"/>
    </location>
</feature>
<reference evidence="6" key="1">
    <citation type="submission" date="2010-01" db="EMBL/GenBank/DDBJ databases">
        <title>Genome fragments of uncultured bacteria from the North Pacific subtropical Gyre.</title>
        <authorList>
            <person name="Pham V.D."/>
            <person name="Delong E.F."/>
        </authorList>
    </citation>
    <scope>NUCLEOTIDE SEQUENCE</scope>
</reference>
<dbReference type="InterPro" id="IPR011611">
    <property type="entry name" value="PfkB_dom"/>
</dbReference>
<comment type="similarity">
    <text evidence="1 4">Belongs to the carbohydrate kinase PfkB family.</text>
</comment>
<dbReference type="GO" id="GO:0016301">
    <property type="term" value="F:kinase activity"/>
    <property type="evidence" value="ECO:0007669"/>
    <property type="project" value="UniProtKB-KW"/>
</dbReference>
<sequence length="334" mass="36259">MAKFDLIGLGNALVDSEFHVTDSFLKKKGFEKGTMHLVDSDEQTNLLNSLEKEYGKPSLACGGSATNTIFAASILGSSCSYICKVGNDKNGNFYLDDLSNAGVNIDHSVMLDSNINSGTCTVMVSPDAERTMSTCLGISSDLSATDVADEIFNDSKLIYLEGYMMSGDDSYDACMEAIRLAKSKSVQIAFTLSDPNIVSAFKERMLNVLNSKVDVLFCNDEEAKVITDSENLEHAIKKLGEYSKKVFVTLGSKGAMILENSNIEYVEGYKVDPIDTNGAGDMFAGAVLNRLLGGSSNEEAAKFGCFLASRGVTVFGPRLQREDYLKYQKEFNSL</sequence>
<dbReference type="InterPro" id="IPR002139">
    <property type="entry name" value="Ribo/fructo_kinase"/>
</dbReference>
<dbReference type="PROSITE" id="PS00584">
    <property type="entry name" value="PFKB_KINASES_2"/>
    <property type="match status" value="1"/>
</dbReference>
<dbReference type="EMBL" id="GU567951">
    <property type="protein sequence ID" value="ADI21341.1"/>
    <property type="molecule type" value="Genomic_DNA"/>
</dbReference>
<evidence type="ECO:0000256" key="4">
    <source>
        <dbReference type="RuleBase" id="RU003704"/>
    </source>
</evidence>
<dbReference type="Pfam" id="PF00294">
    <property type="entry name" value="PfkB"/>
    <property type="match status" value="1"/>
</dbReference>
<dbReference type="CDD" id="cd01168">
    <property type="entry name" value="adenosine_kinase"/>
    <property type="match status" value="1"/>
</dbReference>
<name>E7C1L7_9GAMM</name>
<dbReference type="PANTHER" id="PTHR43320:SF3">
    <property type="entry name" value="CARBOHYDRATE KINASE PFKB DOMAIN-CONTAINING PROTEIN"/>
    <property type="match status" value="1"/>
</dbReference>
<evidence type="ECO:0000259" key="5">
    <source>
        <dbReference type="Pfam" id="PF00294"/>
    </source>
</evidence>
<accession>E7C1L7</accession>
<dbReference type="AlphaFoldDB" id="E7C1L7"/>
<dbReference type="InterPro" id="IPR029056">
    <property type="entry name" value="Ribokinase-like"/>
</dbReference>
<evidence type="ECO:0000313" key="6">
    <source>
        <dbReference type="EMBL" id="ADI21341.1"/>
    </source>
</evidence>
<protein>
    <submittedName>
        <fullName evidence="6">Sugar kinases, ribokinase family</fullName>
    </submittedName>
</protein>
<proteinExistence type="inferred from homology"/>
<organism evidence="6">
    <name type="scientific">uncultured gamma proteobacterium HF0010_10D20</name>
    <dbReference type="NCBI Taxonomy" id="723561"/>
    <lineage>
        <taxon>Bacteria</taxon>
        <taxon>Pseudomonadati</taxon>
        <taxon>Pseudomonadota</taxon>
        <taxon>Gammaproteobacteria</taxon>
        <taxon>environmental samples</taxon>
    </lineage>
</organism>
<dbReference type="InterPro" id="IPR052700">
    <property type="entry name" value="Carb_kinase_PfkB-like"/>
</dbReference>
<dbReference type="Gene3D" id="3.40.1190.20">
    <property type="match status" value="1"/>
</dbReference>
<evidence type="ECO:0000256" key="2">
    <source>
        <dbReference type="ARBA" id="ARBA00022679"/>
    </source>
</evidence>
<evidence type="ECO:0000256" key="3">
    <source>
        <dbReference type="ARBA" id="ARBA00022777"/>
    </source>
</evidence>
<dbReference type="InterPro" id="IPR002173">
    <property type="entry name" value="Carboh/pur_kinase_PfkB_CS"/>
</dbReference>